<protein>
    <submittedName>
        <fullName evidence="4 5">Uncharacterized protein</fullName>
    </submittedName>
</protein>
<reference evidence="6" key="1">
    <citation type="submission" date="2012-12" db="EMBL/GenBank/DDBJ databases">
        <authorList>
            <person name="Hellsten U."/>
            <person name="Grimwood J."/>
            <person name="Chapman J.A."/>
            <person name="Shapiro H."/>
            <person name="Aerts A."/>
            <person name="Otillar R.P."/>
            <person name="Terry A.Y."/>
            <person name="Boore J.L."/>
            <person name="Simakov O."/>
            <person name="Marletaz F."/>
            <person name="Cho S.-J."/>
            <person name="Edsinger-Gonzales E."/>
            <person name="Havlak P."/>
            <person name="Kuo D.-H."/>
            <person name="Larsson T."/>
            <person name="Lv J."/>
            <person name="Arendt D."/>
            <person name="Savage R."/>
            <person name="Osoegawa K."/>
            <person name="de Jong P."/>
            <person name="Lindberg D.R."/>
            <person name="Seaver E.C."/>
            <person name="Weisblat D.A."/>
            <person name="Putnam N.H."/>
            <person name="Grigoriev I.V."/>
            <person name="Rokhsar D.S."/>
        </authorList>
    </citation>
    <scope>NUCLEOTIDE SEQUENCE</scope>
    <source>
        <strain evidence="6">I ESC-2004</strain>
    </source>
</reference>
<evidence type="ECO:0000256" key="3">
    <source>
        <dbReference type="SAM" id="SignalP"/>
    </source>
</evidence>
<sequence length="106" mass="11886">MLLSVAFVFLLCSMHGAESSFNDFRFVIPSKQMINNCLAAQHEEVNALKLRVAELQYQLNMANLRSSLSQETPESVSQASNSESPRNPVFDCNCNNISEPFMFSYG</sequence>
<feature type="signal peptide" evidence="3">
    <location>
        <begin position="1"/>
        <end position="19"/>
    </location>
</feature>
<name>R7VI30_CAPTE</name>
<gene>
    <name evidence="4" type="ORF">CAPTEDRAFT_213497</name>
</gene>
<feature type="region of interest" description="Disordered" evidence="2">
    <location>
        <begin position="68"/>
        <end position="89"/>
    </location>
</feature>
<dbReference type="EMBL" id="AMQN01035124">
    <property type="status" value="NOT_ANNOTATED_CDS"/>
    <property type="molecule type" value="Genomic_DNA"/>
</dbReference>
<dbReference type="Proteomes" id="UP000014760">
    <property type="component" value="Unassembled WGS sequence"/>
</dbReference>
<evidence type="ECO:0000256" key="1">
    <source>
        <dbReference type="SAM" id="Coils"/>
    </source>
</evidence>
<evidence type="ECO:0000313" key="5">
    <source>
        <dbReference type="EnsemblMetazoa" id="CapteP213497"/>
    </source>
</evidence>
<accession>R7VI30</accession>
<feature type="chain" id="PRO_5008789147" evidence="3">
    <location>
        <begin position="20"/>
        <end position="106"/>
    </location>
</feature>
<evidence type="ECO:0000256" key="2">
    <source>
        <dbReference type="SAM" id="MobiDB-lite"/>
    </source>
</evidence>
<keyword evidence="3" id="KW-0732">Signal</keyword>
<keyword evidence="1" id="KW-0175">Coiled coil</keyword>
<dbReference type="HOGENOM" id="CLU_2229770_0_0_1"/>
<feature type="coiled-coil region" evidence="1">
    <location>
        <begin position="38"/>
        <end position="65"/>
    </location>
</feature>
<organism evidence="4">
    <name type="scientific">Capitella teleta</name>
    <name type="common">Polychaete worm</name>
    <dbReference type="NCBI Taxonomy" id="283909"/>
    <lineage>
        <taxon>Eukaryota</taxon>
        <taxon>Metazoa</taxon>
        <taxon>Spiralia</taxon>
        <taxon>Lophotrochozoa</taxon>
        <taxon>Annelida</taxon>
        <taxon>Polychaeta</taxon>
        <taxon>Sedentaria</taxon>
        <taxon>Scolecida</taxon>
        <taxon>Capitellidae</taxon>
        <taxon>Capitella</taxon>
    </lineage>
</organism>
<keyword evidence="6" id="KW-1185">Reference proteome</keyword>
<feature type="non-terminal residue" evidence="4">
    <location>
        <position position="106"/>
    </location>
</feature>
<evidence type="ECO:0000313" key="4">
    <source>
        <dbReference type="EMBL" id="ELU18187.1"/>
    </source>
</evidence>
<feature type="compositionally biased region" description="Polar residues" evidence="2">
    <location>
        <begin position="68"/>
        <end position="85"/>
    </location>
</feature>
<reference evidence="4 6" key="2">
    <citation type="journal article" date="2013" name="Nature">
        <title>Insights into bilaterian evolution from three spiralian genomes.</title>
        <authorList>
            <person name="Simakov O."/>
            <person name="Marletaz F."/>
            <person name="Cho S.J."/>
            <person name="Edsinger-Gonzales E."/>
            <person name="Havlak P."/>
            <person name="Hellsten U."/>
            <person name="Kuo D.H."/>
            <person name="Larsson T."/>
            <person name="Lv J."/>
            <person name="Arendt D."/>
            <person name="Savage R."/>
            <person name="Osoegawa K."/>
            <person name="de Jong P."/>
            <person name="Grimwood J."/>
            <person name="Chapman J.A."/>
            <person name="Shapiro H."/>
            <person name="Aerts A."/>
            <person name="Otillar R.P."/>
            <person name="Terry A.Y."/>
            <person name="Boore J.L."/>
            <person name="Grigoriev I.V."/>
            <person name="Lindberg D.R."/>
            <person name="Seaver E.C."/>
            <person name="Weisblat D.A."/>
            <person name="Putnam N.H."/>
            <person name="Rokhsar D.S."/>
        </authorList>
    </citation>
    <scope>NUCLEOTIDE SEQUENCE</scope>
    <source>
        <strain evidence="4 6">I ESC-2004</strain>
    </source>
</reference>
<proteinExistence type="predicted"/>
<dbReference type="EnsemblMetazoa" id="CapteT213497">
    <property type="protein sequence ID" value="CapteP213497"/>
    <property type="gene ID" value="CapteG213497"/>
</dbReference>
<reference evidence="5" key="3">
    <citation type="submission" date="2015-06" db="UniProtKB">
        <authorList>
            <consortium name="EnsemblMetazoa"/>
        </authorList>
    </citation>
    <scope>IDENTIFICATION</scope>
</reference>
<dbReference type="AlphaFoldDB" id="R7VI30"/>
<evidence type="ECO:0000313" key="6">
    <source>
        <dbReference type="Proteomes" id="UP000014760"/>
    </source>
</evidence>
<dbReference type="EMBL" id="KB292076">
    <property type="protein sequence ID" value="ELU18187.1"/>
    <property type="molecule type" value="Genomic_DNA"/>
</dbReference>